<dbReference type="AlphaFoldDB" id="A0A0F7TIF8"/>
<evidence type="ECO:0000313" key="2">
    <source>
        <dbReference type="EMBL" id="CEJ55677.1"/>
    </source>
</evidence>
<name>A0A0F7TIF8_PENBI</name>
<proteinExistence type="predicted"/>
<protein>
    <submittedName>
        <fullName evidence="2">Uncharacterized protein</fullName>
    </submittedName>
</protein>
<accession>A0A0F7TIF8</accession>
<feature type="region of interest" description="Disordered" evidence="1">
    <location>
        <begin position="36"/>
        <end position="61"/>
    </location>
</feature>
<keyword evidence="3" id="KW-1185">Reference proteome</keyword>
<dbReference type="Proteomes" id="UP000042958">
    <property type="component" value="Unassembled WGS sequence"/>
</dbReference>
<reference evidence="3" key="1">
    <citation type="journal article" date="2015" name="Genome Announc.">
        <title>Draft genome sequence of the fungus Penicillium brasilianum MG11.</title>
        <authorList>
            <person name="Horn F."/>
            <person name="Linde J."/>
            <person name="Mattern D.J."/>
            <person name="Walther G."/>
            <person name="Guthke R."/>
            <person name="Brakhage A.A."/>
            <person name="Valiante V."/>
        </authorList>
    </citation>
    <scope>NUCLEOTIDE SEQUENCE [LARGE SCALE GENOMIC DNA]</scope>
    <source>
        <strain evidence="3">MG11</strain>
    </source>
</reference>
<feature type="compositionally biased region" description="Basic and acidic residues" evidence="1">
    <location>
        <begin position="36"/>
        <end position="56"/>
    </location>
</feature>
<organism evidence="2 3">
    <name type="scientific">Penicillium brasilianum</name>
    <dbReference type="NCBI Taxonomy" id="104259"/>
    <lineage>
        <taxon>Eukaryota</taxon>
        <taxon>Fungi</taxon>
        <taxon>Dikarya</taxon>
        <taxon>Ascomycota</taxon>
        <taxon>Pezizomycotina</taxon>
        <taxon>Eurotiomycetes</taxon>
        <taxon>Eurotiomycetidae</taxon>
        <taxon>Eurotiales</taxon>
        <taxon>Aspergillaceae</taxon>
        <taxon>Penicillium</taxon>
    </lineage>
</organism>
<feature type="region of interest" description="Disordered" evidence="1">
    <location>
        <begin position="1"/>
        <end position="24"/>
    </location>
</feature>
<evidence type="ECO:0000313" key="3">
    <source>
        <dbReference type="Proteomes" id="UP000042958"/>
    </source>
</evidence>
<dbReference type="EMBL" id="CDHK01000002">
    <property type="protein sequence ID" value="CEJ55677.1"/>
    <property type="molecule type" value="Genomic_DNA"/>
</dbReference>
<sequence length="226" mass="25709">MDIQGLIEPSQQEQDSLPPAASPQSEAISIQFAVDHKSGSLSEAQRRKDNTEASRRYRERRREKHLTLAENGRVGALIVQDFQDKIIILPQNDILVKCQELFDTEAFVFTPQQVFIAIKKMSTANEDYCQELQFLFRTMQTTLCLPGVYDSDEGRLIRLSIAYSRVFSLLGAEQHCPGLLKNECNLVDIQDIGRGRWEIKIRFLGSQHVVPLKGSLLGLTEQIKFE</sequence>
<evidence type="ECO:0000256" key="1">
    <source>
        <dbReference type="SAM" id="MobiDB-lite"/>
    </source>
</evidence>
<gene>
    <name evidence="2" type="ORF">PMG11_01925</name>
</gene>
<dbReference type="OrthoDB" id="4360455at2759"/>